<comment type="similarity">
    <text evidence="4">Belongs to the IWR1/SLC7A6OS family.</text>
</comment>
<organism evidence="12 13">
    <name type="scientific">Fopius arisanus</name>
    <dbReference type="NCBI Taxonomy" id="64838"/>
    <lineage>
        <taxon>Eukaryota</taxon>
        <taxon>Metazoa</taxon>
        <taxon>Ecdysozoa</taxon>
        <taxon>Arthropoda</taxon>
        <taxon>Hexapoda</taxon>
        <taxon>Insecta</taxon>
        <taxon>Pterygota</taxon>
        <taxon>Neoptera</taxon>
        <taxon>Endopterygota</taxon>
        <taxon>Hymenoptera</taxon>
        <taxon>Apocrita</taxon>
        <taxon>Ichneumonoidea</taxon>
        <taxon>Braconidae</taxon>
        <taxon>Opiinae</taxon>
        <taxon>Fopius</taxon>
    </lineage>
</organism>
<comment type="function">
    <text evidence="1">Directs RNA polymerase II nuclear import.</text>
</comment>
<evidence type="ECO:0000256" key="8">
    <source>
        <dbReference type="ARBA" id="ARBA00022927"/>
    </source>
</evidence>
<evidence type="ECO:0000256" key="3">
    <source>
        <dbReference type="ARBA" id="ARBA00004496"/>
    </source>
</evidence>
<evidence type="ECO:0000313" key="13">
    <source>
        <dbReference type="RefSeq" id="XP_011299143.1"/>
    </source>
</evidence>
<gene>
    <name evidence="13" type="primary">fs(2)ltoPP43</name>
</gene>
<keyword evidence="8" id="KW-0653">Protein transport</keyword>
<evidence type="ECO:0000313" key="12">
    <source>
        <dbReference type="Proteomes" id="UP000694866"/>
    </source>
</evidence>
<proteinExistence type="inferred from homology"/>
<reference evidence="13" key="1">
    <citation type="submission" date="2025-08" db="UniProtKB">
        <authorList>
            <consortium name="RefSeq"/>
        </authorList>
    </citation>
    <scope>IDENTIFICATION</scope>
    <source>
        <strain evidence="13">USDA-PBARC FA_bdor</strain>
        <tissue evidence="13">Whole organism</tissue>
    </source>
</reference>
<evidence type="ECO:0000256" key="4">
    <source>
        <dbReference type="ARBA" id="ARBA00010218"/>
    </source>
</evidence>
<dbReference type="OrthoDB" id="6255506at2759"/>
<dbReference type="InterPro" id="IPR013883">
    <property type="entry name" value="TF_Iwr1_dom"/>
</dbReference>
<feature type="region of interest" description="Disordered" evidence="10">
    <location>
        <begin position="266"/>
        <end position="287"/>
    </location>
</feature>
<keyword evidence="7" id="KW-0963">Cytoplasm</keyword>
<name>A0A9R1SXV8_9HYME</name>
<dbReference type="AlphaFoldDB" id="A0A9R1SXV8"/>
<feature type="region of interest" description="Disordered" evidence="10">
    <location>
        <begin position="179"/>
        <end position="239"/>
    </location>
</feature>
<accession>A0A9R1SXV8</accession>
<dbReference type="GO" id="GO:0005737">
    <property type="term" value="C:cytoplasm"/>
    <property type="evidence" value="ECO:0007669"/>
    <property type="project" value="UniProtKB-SubCell"/>
</dbReference>
<evidence type="ECO:0000256" key="7">
    <source>
        <dbReference type="ARBA" id="ARBA00022490"/>
    </source>
</evidence>
<dbReference type="PANTHER" id="PTHR31196">
    <property type="entry name" value="RNA POLYMERASE II NUCLEAR LOCALIZATION PROTEIN SLC7A6OS-RELATED"/>
    <property type="match status" value="1"/>
</dbReference>
<evidence type="ECO:0000259" key="11">
    <source>
        <dbReference type="Pfam" id="PF08574"/>
    </source>
</evidence>
<dbReference type="InterPro" id="IPR040218">
    <property type="entry name" value="SLC7A6OS"/>
</dbReference>
<dbReference type="Proteomes" id="UP000694866">
    <property type="component" value="Unplaced"/>
</dbReference>
<keyword evidence="9" id="KW-0539">Nucleus</keyword>
<dbReference type="KEGG" id="fas:105264165"/>
<dbReference type="RefSeq" id="XP_011299143.1">
    <property type="nucleotide sequence ID" value="XM_011300841.1"/>
</dbReference>
<keyword evidence="12" id="KW-1185">Reference proteome</keyword>
<evidence type="ECO:0000256" key="2">
    <source>
        <dbReference type="ARBA" id="ARBA00004123"/>
    </source>
</evidence>
<dbReference type="CTD" id="49505"/>
<dbReference type="Pfam" id="PF08574">
    <property type="entry name" value="Iwr1"/>
    <property type="match status" value="1"/>
</dbReference>
<evidence type="ECO:0000256" key="6">
    <source>
        <dbReference type="ARBA" id="ARBA00022448"/>
    </source>
</evidence>
<dbReference type="GO" id="GO:0015031">
    <property type="term" value="P:protein transport"/>
    <property type="evidence" value="ECO:0007669"/>
    <property type="project" value="UniProtKB-KW"/>
</dbReference>
<dbReference type="GO" id="GO:0032502">
    <property type="term" value="P:developmental process"/>
    <property type="evidence" value="ECO:0007669"/>
    <property type="project" value="TreeGrafter"/>
</dbReference>
<evidence type="ECO:0000256" key="1">
    <source>
        <dbReference type="ARBA" id="ARBA00003202"/>
    </source>
</evidence>
<feature type="compositionally biased region" description="Basic and acidic residues" evidence="10">
    <location>
        <begin position="202"/>
        <end position="229"/>
    </location>
</feature>
<keyword evidence="6" id="KW-0813">Transport</keyword>
<comment type="subcellular location">
    <subcellularLocation>
        <location evidence="3">Cytoplasm</location>
    </subcellularLocation>
    <subcellularLocation>
        <location evidence="2">Nucleus</location>
    </subcellularLocation>
</comment>
<evidence type="ECO:0000256" key="5">
    <source>
        <dbReference type="ARBA" id="ARBA00017036"/>
    </source>
</evidence>
<dbReference type="PANTHER" id="PTHR31196:SF2">
    <property type="entry name" value="RNA POLYMERASE II NUCLEAR LOCALIZATION PROTEIN SLC7A6OS-RELATED"/>
    <property type="match status" value="1"/>
</dbReference>
<evidence type="ECO:0000256" key="10">
    <source>
        <dbReference type="SAM" id="MobiDB-lite"/>
    </source>
</evidence>
<sequence>MSTVLRVKRRIDDEPLDVLLIACKKRKVEEAEAVGSDESGAVTAVVKFAGTVQTQEEDLAHHLTRALSKDELKANYKQHIVDVTSKSRIKTQERSKESRYRVVNCYRSIGGPAIEKTNSDGMTVIDVEDSVSCYKKKSGDRDEKYVYDLYYTQTEEKLEPENDFSVHILDQELVFDNYRDPANKSDADESEDSNSESNWRNEYPDSEHSDDSINEDDMRAAVERLKVDGDESDLSSDNDFVYAVDEDDVNNYGYKYAKYKARIKEELSEGNSSSKDLDNYGSDCSGQ</sequence>
<evidence type="ECO:0000256" key="9">
    <source>
        <dbReference type="ARBA" id="ARBA00023242"/>
    </source>
</evidence>
<protein>
    <recommendedName>
        <fullName evidence="5">Probable RNA polymerase II nuclear localization protein SLC7A6OS</fullName>
    </recommendedName>
</protein>
<feature type="domain" description="Transcription factor Iwr1" evidence="11">
    <location>
        <begin position="144"/>
        <end position="207"/>
    </location>
</feature>
<dbReference type="GO" id="GO:0005634">
    <property type="term" value="C:nucleus"/>
    <property type="evidence" value="ECO:0007669"/>
    <property type="project" value="UniProtKB-SubCell"/>
</dbReference>
<dbReference type="GeneID" id="105264165"/>